<dbReference type="CTD" id="25354817"/>
<sequence>MVEEKKTATIKIHRDSVPRIIITYKNKKDLFKTFQKKLKELNLPISEVYFVDWDNDSIMIRTADDLFAAVNNNLSVRMYYYTTDDKEPFTSLSSGEDDEESGKEKEPEKEGEPRSPAPARRRHRSRSASYHGSRHGPPSCYQIPWNFVPWSYMMDPRYGPMPFPPYPHHSSKSHRRRRERSCHCSCERLCKDFANL</sequence>
<proteinExistence type="predicted"/>
<gene>
    <name evidence="1" type="primary">Necator_chrI.g4101</name>
    <name evidence="1" type="ORF">RB195_007972</name>
</gene>
<evidence type="ECO:0000313" key="2">
    <source>
        <dbReference type="Proteomes" id="UP001303046"/>
    </source>
</evidence>
<dbReference type="Proteomes" id="UP001303046">
    <property type="component" value="Unassembled WGS sequence"/>
</dbReference>
<dbReference type="InterPro" id="IPR035127">
    <property type="entry name" value="SL4P"/>
</dbReference>
<evidence type="ECO:0000313" key="1">
    <source>
        <dbReference type="EMBL" id="KAK6731836.1"/>
    </source>
</evidence>
<dbReference type="Pfam" id="PF17618">
    <property type="entry name" value="SL4P"/>
    <property type="match status" value="1"/>
</dbReference>
<dbReference type="EMBL" id="JAVFWL010000001">
    <property type="protein sequence ID" value="KAK6731836.1"/>
    <property type="molecule type" value="Genomic_DNA"/>
</dbReference>
<comment type="caution">
    <text evidence="1">The sequence shown here is derived from an EMBL/GenBank/DDBJ whole genome shotgun (WGS) entry which is preliminary data.</text>
</comment>
<accession>A0ABR1C1B4</accession>
<organism evidence="1 2">
    <name type="scientific">Necator americanus</name>
    <name type="common">Human hookworm</name>
    <dbReference type="NCBI Taxonomy" id="51031"/>
    <lineage>
        <taxon>Eukaryota</taxon>
        <taxon>Metazoa</taxon>
        <taxon>Ecdysozoa</taxon>
        <taxon>Nematoda</taxon>
        <taxon>Chromadorea</taxon>
        <taxon>Rhabditida</taxon>
        <taxon>Rhabditina</taxon>
        <taxon>Rhabditomorpha</taxon>
        <taxon>Strongyloidea</taxon>
        <taxon>Ancylostomatidae</taxon>
        <taxon>Bunostominae</taxon>
        <taxon>Necator</taxon>
    </lineage>
</organism>
<dbReference type="KEGG" id="nai:NECAME_14790"/>
<protein>
    <submittedName>
        <fullName evidence="1">Uncharacterized protein</fullName>
    </submittedName>
</protein>
<keyword evidence="2" id="KW-1185">Reference proteome</keyword>
<name>A0ABR1C1B4_NECAM</name>
<reference evidence="1 2" key="1">
    <citation type="submission" date="2023-08" db="EMBL/GenBank/DDBJ databases">
        <title>A Necator americanus chromosomal reference genome.</title>
        <authorList>
            <person name="Ilik V."/>
            <person name="Petrzelkova K.J."/>
            <person name="Pardy F."/>
            <person name="Fuh T."/>
            <person name="Niatou-Singa F.S."/>
            <person name="Gouil Q."/>
            <person name="Baker L."/>
            <person name="Ritchie M.E."/>
            <person name="Jex A.R."/>
            <person name="Gazzola D."/>
            <person name="Li H."/>
            <person name="Toshio Fujiwara R."/>
            <person name="Zhan B."/>
            <person name="Aroian R.V."/>
            <person name="Pafco B."/>
            <person name="Schwarz E.M."/>
        </authorList>
    </citation>
    <scope>NUCLEOTIDE SEQUENCE [LARGE SCALE GENOMIC DNA]</scope>
    <source>
        <strain evidence="1 2">Aroian</strain>
        <tissue evidence="1">Whole animal</tissue>
    </source>
</reference>